<name>A0A0A9DPR8_ARUDO</name>
<organism evidence="1">
    <name type="scientific">Arundo donax</name>
    <name type="common">Giant reed</name>
    <name type="synonym">Donax arundinaceus</name>
    <dbReference type="NCBI Taxonomy" id="35708"/>
    <lineage>
        <taxon>Eukaryota</taxon>
        <taxon>Viridiplantae</taxon>
        <taxon>Streptophyta</taxon>
        <taxon>Embryophyta</taxon>
        <taxon>Tracheophyta</taxon>
        <taxon>Spermatophyta</taxon>
        <taxon>Magnoliopsida</taxon>
        <taxon>Liliopsida</taxon>
        <taxon>Poales</taxon>
        <taxon>Poaceae</taxon>
        <taxon>PACMAD clade</taxon>
        <taxon>Arundinoideae</taxon>
        <taxon>Arundineae</taxon>
        <taxon>Arundo</taxon>
    </lineage>
</organism>
<evidence type="ECO:0000313" key="1">
    <source>
        <dbReference type="EMBL" id="JAD90569.1"/>
    </source>
</evidence>
<protein>
    <submittedName>
        <fullName evidence="1">XPA-binding protein, putative</fullName>
    </submittedName>
</protein>
<reference evidence="1" key="2">
    <citation type="journal article" date="2015" name="Data Brief">
        <title>Shoot transcriptome of the giant reed, Arundo donax.</title>
        <authorList>
            <person name="Barrero R.A."/>
            <person name="Guerrero F.D."/>
            <person name="Moolhuijzen P."/>
            <person name="Goolsby J.A."/>
            <person name="Tidwell J."/>
            <person name="Bellgard S.E."/>
            <person name="Bellgard M.I."/>
        </authorList>
    </citation>
    <scope>NUCLEOTIDE SEQUENCE</scope>
    <source>
        <tissue evidence="1">Shoot tissue taken approximately 20 cm above the soil surface</tissue>
    </source>
</reference>
<reference evidence="1" key="1">
    <citation type="submission" date="2014-09" db="EMBL/GenBank/DDBJ databases">
        <authorList>
            <person name="Magalhaes I.L.F."/>
            <person name="Oliveira U."/>
            <person name="Santos F.R."/>
            <person name="Vidigal T.H.D.A."/>
            <person name="Brescovit A.D."/>
            <person name="Santos A.J."/>
        </authorList>
    </citation>
    <scope>NUCLEOTIDE SEQUENCE</scope>
    <source>
        <tissue evidence="1">Shoot tissue taken approximately 20 cm above the soil surface</tissue>
    </source>
</reference>
<dbReference type="AlphaFoldDB" id="A0A0A9DPR8"/>
<sequence length="71" mass="7767">MASTLSPATSSACLVRISQSSSQSWCLVFPLTERKPSSLSTDARRSAASCQRLAEIRKSMKSSAWEGSNWR</sequence>
<accession>A0A0A9DPR8</accession>
<proteinExistence type="predicted"/>
<dbReference type="EMBL" id="GBRH01207326">
    <property type="protein sequence ID" value="JAD90569.1"/>
    <property type="molecule type" value="Transcribed_RNA"/>
</dbReference>